<reference evidence="7" key="3">
    <citation type="journal article" date="2022" name="Microbiol. Resour. Announc.">
        <title>Draft Genome Sequences of Eight Mycobacterium montefiorense Strains Isolated from Salamanders in Captivity.</title>
        <authorList>
            <person name="Komine T."/>
            <person name="Ihara H."/>
            <person name="Fukano H."/>
            <person name="Hoshino Y."/>
            <person name="Kurata O."/>
            <person name="Wada S."/>
        </authorList>
    </citation>
    <scope>NUCLEOTIDE SEQUENCE</scope>
    <source>
        <strain evidence="7">NJB18185</strain>
    </source>
</reference>
<dbReference type="InterPro" id="IPR029058">
    <property type="entry name" value="AB_hydrolase_fold"/>
</dbReference>
<name>A0AA37UTC4_9MYCO</name>
<keyword evidence="3" id="KW-0843">Virulence</keyword>
<dbReference type="EMBL" id="BQYH01000016">
    <property type="protein sequence ID" value="GKU72802.1"/>
    <property type="molecule type" value="Genomic_DNA"/>
</dbReference>
<feature type="domain" description="Thioesterase" evidence="5">
    <location>
        <begin position="3"/>
        <end position="221"/>
    </location>
</feature>
<dbReference type="Proteomes" id="UP000245060">
    <property type="component" value="Unassembled WGS sequence"/>
</dbReference>
<dbReference type="SUPFAM" id="SSF53474">
    <property type="entry name" value="alpha/beta-Hydrolases"/>
    <property type="match status" value="1"/>
</dbReference>
<comment type="catalytic activity">
    <reaction evidence="4">
        <text>a fatty acyl-CoA + H2O = a fatty acid + CoA + H(+)</text>
        <dbReference type="Rhea" id="RHEA:16781"/>
        <dbReference type="ChEBI" id="CHEBI:15377"/>
        <dbReference type="ChEBI" id="CHEBI:15378"/>
        <dbReference type="ChEBI" id="CHEBI:28868"/>
        <dbReference type="ChEBI" id="CHEBI:57287"/>
        <dbReference type="ChEBI" id="CHEBI:77636"/>
    </reaction>
</comment>
<evidence type="ECO:0000256" key="2">
    <source>
        <dbReference type="ARBA" id="ARBA00015007"/>
    </source>
</evidence>
<reference evidence="8" key="2">
    <citation type="submission" date="2018-04" db="EMBL/GenBank/DDBJ databases">
        <title>Draft genome sequence of Mycobacterium montefiorense isolated from Japanese black salamander.</title>
        <authorList>
            <person name="Fukano H."/>
            <person name="Yoshida M."/>
            <person name="Shimizu A."/>
            <person name="Iwao H."/>
            <person name="Kurata O."/>
            <person name="Katayama Y."/>
            <person name="Omatsu T."/>
            <person name="Mizutani T."/>
            <person name="Wada S."/>
            <person name="Hoshino Y."/>
        </authorList>
    </citation>
    <scope>NUCLEOTIDE SEQUENCE [LARGE SCALE GENOMIC DNA]</scope>
    <source>
        <strain evidence="8">BS</strain>
    </source>
</reference>
<dbReference type="InterPro" id="IPR001031">
    <property type="entry name" value="Thioesterase"/>
</dbReference>
<evidence type="ECO:0000256" key="3">
    <source>
        <dbReference type="ARBA" id="ARBA00023026"/>
    </source>
</evidence>
<dbReference type="Proteomes" id="UP001139505">
    <property type="component" value="Unassembled WGS sequence"/>
</dbReference>
<comment type="similarity">
    <text evidence="1">Belongs to the thioesterase family.</text>
</comment>
<dbReference type="PANTHER" id="PTHR11487">
    <property type="entry name" value="THIOESTERASE"/>
    <property type="match status" value="1"/>
</dbReference>
<reference evidence="6" key="1">
    <citation type="journal article" date="2018" name="Genome Announc.">
        <title>Draft Genome Sequence of Mycobacterium montefiorense Isolated from Japanese Black Salamander (Hynobius nigrescens).</title>
        <authorList>
            <person name="Fukano H."/>
            <person name="Yoshida M."/>
            <person name="Shimizu A."/>
            <person name="Iwao H."/>
            <person name="Katayama Y."/>
            <person name="Omatsu T."/>
            <person name="Mizutani T."/>
            <person name="Kurata O."/>
            <person name="Wada S."/>
            <person name="Hoshino Y."/>
        </authorList>
    </citation>
    <scope>NUCLEOTIDE SEQUENCE</scope>
    <source>
        <strain evidence="6">BS</strain>
    </source>
</reference>
<dbReference type="Gene3D" id="3.40.50.1820">
    <property type="entry name" value="alpha/beta hydrolase"/>
    <property type="match status" value="1"/>
</dbReference>
<accession>A0AA37UTC4</accession>
<evidence type="ECO:0000259" key="5">
    <source>
        <dbReference type="Pfam" id="PF00975"/>
    </source>
</evidence>
<evidence type="ECO:0000313" key="7">
    <source>
        <dbReference type="EMBL" id="GKU72802.1"/>
    </source>
</evidence>
<evidence type="ECO:0000313" key="6">
    <source>
        <dbReference type="EMBL" id="GBG35994.1"/>
    </source>
</evidence>
<evidence type="ECO:0000256" key="4">
    <source>
        <dbReference type="ARBA" id="ARBA00024293"/>
    </source>
</evidence>
<dbReference type="GO" id="GO:0008610">
    <property type="term" value="P:lipid biosynthetic process"/>
    <property type="evidence" value="ECO:0007669"/>
    <property type="project" value="TreeGrafter"/>
</dbReference>
<reference evidence="7" key="4">
    <citation type="submission" date="2022-04" db="EMBL/GenBank/DDBJ databases">
        <authorList>
            <person name="Komine T."/>
            <person name="Fukano H."/>
            <person name="Wada S."/>
        </authorList>
    </citation>
    <scope>NUCLEOTIDE SEQUENCE</scope>
    <source>
        <strain evidence="7">NJB18185</strain>
    </source>
</reference>
<dbReference type="RefSeq" id="WP_108920233.1">
    <property type="nucleotide sequence ID" value="NZ_BFCH01000002.1"/>
</dbReference>
<dbReference type="PANTHER" id="PTHR11487:SF0">
    <property type="entry name" value="S-ACYL FATTY ACID SYNTHASE THIOESTERASE, MEDIUM CHAIN"/>
    <property type="match status" value="1"/>
</dbReference>
<gene>
    <name evidence="6" type="ORF">MmonteBS_03660</name>
    <name evidence="7" type="ORF">NJB18185_25740</name>
</gene>
<dbReference type="Pfam" id="PF00975">
    <property type="entry name" value="Thioesterase"/>
    <property type="match status" value="1"/>
</dbReference>
<dbReference type="AlphaFoldDB" id="A0AA37UTC4"/>
<keyword evidence="8" id="KW-1185">Reference proteome</keyword>
<sequence>MIPILCFHHAGGSGASFLSWRKVDAPDIEIIPISLPTTRPITGRRSYTSATALVEHVLTKHATTLRKSHVLYGHSMGGLLAYLLARRLNATSEYANPAALIVAASWCPRLRPSVDIDHMDDAELIALLEQIGGIPAALTDRPEWLYPMLPIVRDDLRMCHQYRHDHTDDSLNIPIYVIGARDDRLVSGEQIEGWSDMGTRVSIEYQSGGHFFDADPQQLCERTFALARAAVDEAQLGLT</sequence>
<dbReference type="InterPro" id="IPR012223">
    <property type="entry name" value="TEII"/>
</dbReference>
<dbReference type="EMBL" id="BFCH01000002">
    <property type="protein sequence ID" value="GBG35994.1"/>
    <property type="molecule type" value="Genomic_DNA"/>
</dbReference>
<evidence type="ECO:0000256" key="1">
    <source>
        <dbReference type="ARBA" id="ARBA00007169"/>
    </source>
</evidence>
<protein>
    <recommendedName>
        <fullName evidence="2">Thioesterase TesA</fullName>
    </recommendedName>
</protein>
<proteinExistence type="inferred from homology"/>
<evidence type="ECO:0000313" key="8">
    <source>
        <dbReference type="Proteomes" id="UP000245060"/>
    </source>
</evidence>
<organism evidence="7 9">
    <name type="scientific">Mycobacterium montefiorense</name>
    <dbReference type="NCBI Taxonomy" id="154654"/>
    <lineage>
        <taxon>Bacteria</taxon>
        <taxon>Bacillati</taxon>
        <taxon>Actinomycetota</taxon>
        <taxon>Actinomycetes</taxon>
        <taxon>Mycobacteriales</taxon>
        <taxon>Mycobacteriaceae</taxon>
        <taxon>Mycobacterium</taxon>
        <taxon>Mycobacterium simiae complex</taxon>
    </lineage>
</organism>
<comment type="caution">
    <text evidence="7">The sequence shown here is derived from an EMBL/GenBank/DDBJ whole genome shotgun (WGS) entry which is preliminary data.</text>
</comment>
<evidence type="ECO:0000313" key="9">
    <source>
        <dbReference type="Proteomes" id="UP001139505"/>
    </source>
</evidence>